<dbReference type="Gene3D" id="3.40.50.300">
    <property type="entry name" value="P-loop containing nucleotide triphosphate hydrolases"/>
    <property type="match status" value="1"/>
</dbReference>
<dbReference type="InterPro" id="IPR025662">
    <property type="entry name" value="Sigma_54_int_dom_ATP-bd_1"/>
</dbReference>
<evidence type="ECO:0000256" key="5">
    <source>
        <dbReference type="ARBA" id="ARBA00022840"/>
    </source>
</evidence>
<dbReference type="FunFam" id="1.10.8.60:FF:000014">
    <property type="entry name" value="DNA-binding transcriptional regulator NtrC"/>
    <property type="match status" value="1"/>
</dbReference>
<dbReference type="PANTHER" id="PTHR32071:SF113">
    <property type="entry name" value="ALGINATE BIOSYNTHESIS TRANSCRIPTIONAL REGULATORY PROTEIN ALGB"/>
    <property type="match status" value="1"/>
</dbReference>
<dbReference type="PROSITE" id="PS00688">
    <property type="entry name" value="SIGMA54_INTERACT_3"/>
    <property type="match status" value="1"/>
</dbReference>
<dbReference type="InterPro" id="IPR011006">
    <property type="entry name" value="CheY-like_superfamily"/>
</dbReference>
<dbReference type="InterPro" id="IPR058031">
    <property type="entry name" value="AAA_lid_NorR"/>
</dbReference>
<dbReference type="PROSITE" id="PS00676">
    <property type="entry name" value="SIGMA54_INTERACT_2"/>
    <property type="match status" value="1"/>
</dbReference>
<dbReference type="Pfam" id="PF25601">
    <property type="entry name" value="AAA_lid_14"/>
    <property type="match status" value="1"/>
</dbReference>
<proteinExistence type="predicted"/>
<dbReference type="PROSITE" id="PS50110">
    <property type="entry name" value="RESPONSE_REGULATORY"/>
    <property type="match status" value="1"/>
</dbReference>
<evidence type="ECO:0000256" key="1">
    <source>
        <dbReference type="ARBA" id="ARBA00004496"/>
    </source>
</evidence>
<dbReference type="InterPro" id="IPR003593">
    <property type="entry name" value="AAA+_ATPase"/>
</dbReference>
<feature type="modified residue" description="4-aspartylphosphate" evidence="11">
    <location>
        <position position="59"/>
    </location>
</feature>
<evidence type="ECO:0000259" key="13">
    <source>
        <dbReference type="PROSITE" id="PS50110"/>
    </source>
</evidence>
<evidence type="ECO:0000256" key="3">
    <source>
        <dbReference type="ARBA" id="ARBA00022553"/>
    </source>
</evidence>
<evidence type="ECO:0000313" key="15">
    <source>
        <dbReference type="Proteomes" id="UP000425960"/>
    </source>
</evidence>
<dbReference type="Gene3D" id="1.10.8.60">
    <property type="match status" value="1"/>
</dbReference>
<dbReference type="GO" id="GO:0005737">
    <property type="term" value="C:cytoplasm"/>
    <property type="evidence" value="ECO:0007669"/>
    <property type="project" value="UniProtKB-SubCell"/>
</dbReference>
<keyword evidence="3 11" id="KW-0597">Phosphoprotein</keyword>
<comment type="subcellular location">
    <subcellularLocation>
        <location evidence="1">Cytoplasm</location>
    </subcellularLocation>
</comment>
<organism evidence="14 15">
    <name type="scientific">Desulfosarcina ovata subsp. sediminis</name>
    <dbReference type="NCBI Taxonomy" id="885957"/>
    <lineage>
        <taxon>Bacteria</taxon>
        <taxon>Pseudomonadati</taxon>
        <taxon>Thermodesulfobacteriota</taxon>
        <taxon>Desulfobacteria</taxon>
        <taxon>Desulfobacterales</taxon>
        <taxon>Desulfosarcinaceae</taxon>
        <taxon>Desulfosarcina</taxon>
    </lineage>
</organism>
<dbReference type="PANTHER" id="PTHR32071">
    <property type="entry name" value="TRANSCRIPTIONAL REGULATORY PROTEIN"/>
    <property type="match status" value="1"/>
</dbReference>
<dbReference type="KEGG" id="dov:DSCO28_62260"/>
<evidence type="ECO:0000256" key="2">
    <source>
        <dbReference type="ARBA" id="ARBA00022490"/>
    </source>
</evidence>
<dbReference type="InterPro" id="IPR001789">
    <property type="entry name" value="Sig_transdc_resp-reg_receiver"/>
</dbReference>
<dbReference type="SMART" id="SM00448">
    <property type="entry name" value="REC"/>
    <property type="match status" value="1"/>
</dbReference>
<dbReference type="InterPro" id="IPR025944">
    <property type="entry name" value="Sigma_54_int_dom_CS"/>
</dbReference>
<dbReference type="EMBL" id="AP021876">
    <property type="protein sequence ID" value="BBO85660.1"/>
    <property type="molecule type" value="Genomic_DNA"/>
</dbReference>
<dbReference type="InterPro" id="IPR027417">
    <property type="entry name" value="P-loop_NTPase"/>
</dbReference>
<dbReference type="GO" id="GO:0043565">
    <property type="term" value="F:sequence-specific DNA binding"/>
    <property type="evidence" value="ECO:0007669"/>
    <property type="project" value="InterPro"/>
</dbReference>
<keyword evidence="5" id="KW-0067">ATP-binding</keyword>
<dbReference type="RefSeq" id="WP_155325183.1">
    <property type="nucleotide sequence ID" value="NZ_AP021876.1"/>
</dbReference>
<keyword evidence="7" id="KW-0805">Transcription regulation</keyword>
<dbReference type="Proteomes" id="UP000425960">
    <property type="component" value="Chromosome"/>
</dbReference>
<evidence type="ECO:0000256" key="9">
    <source>
        <dbReference type="ARBA" id="ARBA00023159"/>
    </source>
</evidence>
<evidence type="ECO:0000259" key="12">
    <source>
        <dbReference type="PROSITE" id="PS50045"/>
    </source>
</evidence>
<dbReference type="InterPro" id="IPR002197">
    <property type="entry name" value="HTH_Fis"/>
</dbReference>
<dbReference type="GO" id="GO:0006355">
    <property type="term" value="P:regulation of DNA-templated transcription"/>
    <property type="evidence" value="ECO:0007669"/>
    <property type="project" value="InterPro"/>
</dbReference>
<evidence type="ECO:0000256" key="7">
    <source>
        <dbReference type="ARBA" id="ARBA00023015"/>
    </source>
</evidence>
<accession>A0A5K7ZZZ1</accession>
<reference evidence="14 15" key="1">
    <citation type="submission" date="2019-11" db="EMBL/GenBank/DDBJ databases">
        <title>Comparative genomics of hydrocarbon-degrading Desulfosarcina strains.</title>
        <authorList>
            <person name="Watanabe M."/>
            <person name="Kojima H."/>
            <person name="Fukui M."/>
        </authorList>
    </citation>
    <scope>NUCLEOTIDE SEQUENCE [LARGE SCALE GENOMIC DNA]</scope>
    <source>
        <strain evidence="14 15">28bB2T</strain>
    </source>
</reference>
<keyword evidence="8" id="KW-0238">DNA-binding</keyword>
<dbReference type="InterPro" id="IPR025943">
    <property type="entry name" value="Sigma_54_int_dom_ATP-bd_2"/>
</dbReference>
<keyword evidence="4" id="KW-0547">Nucleotide-binding</keyword>
<dbReference type="Gene3D" id="1.10.10.60">
    <property type="entry name" value="Homeodomain-like"/>
    <property type="match status" value="1"/>
</dbReference>
<dbReference type="Pfam" id="PF00072">
    <property type="entry name" value="Response_reg"/>
    <property type="match status" value="1"/>
</dbReference>
<dbReference type="SMART" id="SM00382">
    <property type="entry name" value="AAA"/>
    <property type="match status" value="1"/>
</dbReference>
<evidence type="ECO:0000313" key="14">
    <source>
        <dbReference type="EMBL" id="BBO85660.1"/>
    </source>
</evidence>
<protein>
    <submittedName>
        <fullName evidence="14">Acetoacetate metabolism regulatory protein AtoC</fullName>
    </submittedName>
</protein>
<dbReference type="InterPro" id="IPR009057">
    <property type="entry name" value="Homeodomain-like_sf"/>
</dbReference>
<dbReference type="GO" id="GO:0000160">
    <property type="term" value="P:phosphorelay signal transduction system"/>
    <property type="evidence" value="ECO:0007669"/>
    <property type="project" value="UniProtKB-KW"/>
</dbReference>
<name>A0A5K7ZZZ1_9BACT</name>
<dbReference type="Pfam" id="PF02954">
    <property type="entry name" value="HTH_8"/>
    <property type="match status" value="1"/>
</dbReference>
<keyword evidence="6" id="KW-0902">Two-component regulatory system</keyword>
<dbReference type="CDD" id="cd00009">
    <property type="entry name" value="AAA"/>
    <property type="match status" value="1"/>
</dbReference>
<feature type="domain" description="Response regulatory" evidence="13">
    <location>
        <begin position="10"/>
        <end position="124"/>
    </location>
</feature>
<feature type="domain" description="Sigma-54 factor interaction" evidence="12">
    <location>
        <begin position="152"/>
        <end position="381"/>
    </location>
</feature>
<dbReference type="AlphaFoldDB" id="A0A5K7ZZZ1"/>
<keyword evidence="10" id="KW-0804">Transcription</keyword>
<keyword evidence="2" id="KW-0963">Cytoplasm</keyword>
<dbReference type="FunFam" id="3.40.50.2300:FF:000018">
    <property type="entry name" value="DNA-binding transcriptional regulator NtrC"/>
    <property type="match status" value="1"/>
</dbReference>
<keyword evidence="9" id="KW-0010">Activator</keyword>
<evidence type="ECO:0000256" key="11">
    <source>
        <dbReference type="PROSITE-ProRule" id="PRU00169"/>
    </source>
</evidence>
<dbReference type="PROSITE" id="PS50045">
    <property type="entry name" value="SIGMA54_INTERACT_4"/>
    <property type="match status" value="1"/>
</dbReference>
<dbReference type="GO" id="GO:0005524">
    <property type="term" value="F:ATP binding"/>
    <property type="evidence" value="ECO:0007669"/>
    <property type="project" value="UniProtKB-KW"/>
</dbReference>
<dbReference type="PRINTS" id="PR01590">
    <property type="entry name" value="HTHFIS"/>
</dbReference>
<dbReference type="InterPro" id="IPR002078">
    <property type="entry name" value="Sigma_54_int"/>
</dbReference>
<evidence type="ECO:0000256" key="4">
    <source>
        <dbReference type="ARBA" id="ARBA00022741"/>
    </source>
</evidence>
<evidence type="ECO:0000256" key="10">
    <source>
        <dbReference type="ARBA" id="ARBA00023163"/>
    </source>
</evidence>
<evidence type="ECO:0000256" key="8">
    <source>
        <dbReference type="ARBA" id="ARBA00023125"/>
    </source>
</evidence>
<dbReference type="PROSITE" id="PS00675">
    <property type="entry name" value="SIGMA54_INTERACT_1"/>
    <property type="match status" value="1"/>
</dbReference>
<dbReference type="Gene3D" id="3.40.50.2300">
    <property type="match status" value="1"/>
</dbReference>
<dbReference type="FunFam" id="3.40.50.300:FF:000006">
    <property type="entry name" value="DNA-binding transcriptional regulator NtrC"/>
    <property type="match status" value="1"/>
</dbReference>
<dbReference type="Pfam" id="PF00158">
    <property type="entry name" value="Sigma54_activat"/>
    <property type="match status" value="1"/>
</dbReference>
<evidence type="ECO:0000256" key="6">
    <source>
        <dbReference type="ARBA" id="ARBA00023012"/>
    </source>
</evidence>
<sequence length="465" mass="51667">MPEPEGLKKAILIIDDEENMRHMLQTMLRRYGYLIETAENGAQGLEKIGQRPFDFVLCDIKMPRMDGMAFLKASREHLQNTTVIMMSAYGSIDLAIEAMKLGAYDFISKPFKNEEIRLTLKKAEERERLKSENLQLKDKIQRIGGDLSFGNMVGKSQAMQQVFSMALKVARFDSTVLITGESGSGKELIAQGIHRESERKAGPMIPVNCASIPESLMESELFGHTKGAFTGADKDKKGLFELAQEGTLFLDEIGEIPFSLQPKLLRVLQEGEVRPVGGTKSKSIDVRVIAATSRELGKEIAAGHFREDLFYRLNVVPIVLPPLRQRTDDIPRLCRFFINRFNESLNTRIENISSAAMAALMRHDWPGNVRELENAIERAIVLAEGRTLEADNFFGGTTSAADSHPGENEDASDGGFSLKVAKARLEARMIRKALAATEGNRTHAAGLLEISHPSLLSKMKLYGIK</sequence>
<dbReference type="SUPFAM" id="SSF52540">
    <property type="entry name" value="P-loop containing nucleoside triphosphate hydrolases"/>
    <property type="match status" value="1"/>
</dbReference>
<dbReference type="SUPFAM" id="SSF46689">
    <property type="entry name" value="Homeodomain-like"/>
    <property type="match status" value="1"/>
</dbReference>
<gene>
    <name evidence="14" type="ORF">DSCO28_62260</name>
</gene>
<dbReference type="SUPFAM" id="SSF52172">
    <property type="entry name" value="CheY-like"/>
    <property type="match status" value="1"/>
</dbReference>